<proteinExistence type="predicted"/>
<reference evidence="1" key="1">
    <citation type="submission" date="2014-01" db="EMBL/GenBank/DDBJ databases">
        <authorList>
            <person name="Brown-Elliot B."/>
            <person name="Wallace R."/>
            <person name="Lenaerts A."/>
            <person name="Ordway D."/>
            <person name="DeGroote M.A."/>
            <person name="Parker T."/>
            <person name="Sizemore C."/>
            <person name="Tallon L.J."/>
            <person name="Sadzewicz L.K."/>
            <person name="Sengamalay N."/>
            <person name="Fraser C.M."/>
            <person name="Hine E."/>
            <person name="Shefchek K.A."/>
            <person name="Das S.P."/>
            <person name="Tettelin H."/>
        </authorList>
    </citation>
    <scope>NUCLEOTIDE SEQUENCE [LARGE SCALE GENOMIC DNA]</scope>
    <source>
        <strain evidence="1">4042</strain>
    </source>
</reference>
<accession>X8BGL7</accession>
<organism evidence="1">
    <name type="scientific">Mycobacterium xenopi 4042</name>
    <dbReference type="NCBI Taxonomy" id="1299334"/>
    <lineage>
        <taxon>Bacteria</taxon>
        <taxon>Bacillati</taxon>
        <taxon>Actinomycetota</taxon>
        <taxon>Actinomycetes</taxon>
        <taxon>Mycobacteriales</taxon>
        <taxon>Mycobacteriaceae</taxon>
        <taxon>Mycobacterium</taxon>
    </lineage>
</organism>
<protein>
    <submittedName>
        <fullName evidence="1">Glycosyl hydrolases family protein 16</fullName>
    </submittedName>
</protein>
<dbReference type="AlphaFoldDB" id="X8BGL7"/>
<comment type="caution">
    <text evidence="1">The sequence shown here is derived from an EMBL/GenBank/DDBJ whole genome shotgun (WGS) entry which is preliminary data.</text>
</comment>
<gene>
    <name evidence="1" type="ORF">I553_6218</name>
</gene>
<name>X8BGL7_MYCXE</name>
<dbReference type="GO" id="GO:0016787">
    <property type="term" value="F:hydrolase activity"/>
    <property type="evidence" value="ECO:0007669"/>
    <property type="project" value="UniProtKB-KW"/>
</dbReference>
<keyword evidence="1" id="KW-0378">Hydrolase</keyword>
<dbReference type="Gene3D" id="2.60.120.200">
    <property type="match status" value="1"/>
</dbReference>
<dbReference type="EMBL" id="JAOB01000042">
    <property type="protein sequence ID" value="EUA42358.1"/>
    <property type="molecule type" value="Genomic_DNA"/>
</dbReference>
<evidence type="ECO:0000313" key="1">
    <source>
        <dbReference type="EMBL" id="EUA42358.1"/>
    </source>
</evidence>
<sequence>MATHRTPIKNPVGWDRPEFFYQYRNDRRNVFVDGNSNLVLRATKEGDTYYGGLVSGNWRGPIGTTWEAG</sequence>
<dbReference type="PATRIC" id="fig|1299334.3.peg.4379"/>